<feature type="compositionally biased region" description="Low complexity" evidence="8">
    <location>
        <begin position="10"/>
        <end position="24"/>
    </location>
</feature>
<keyword evidence="4" id="KW-0862">Zinc</keyword>
<evidence type="ECO:0000256" key="5">
    <source>
        <dbReference type="ARBA" id="ARBA00022884"/>
    </source>
</evidence>
<evidence type="ECO:0000256" key="6">
    <source>
        <dbReference type="ARBA" id="ARBA00023242"/>
    </source>
</evidence>
<evidence type="ECO:0000256" key="4">
    <source>
        <dbReference type="ARBA" id="ARBA00022833"/>
    </source>
</evidence>
<protein>
    <recommendedName>
        <fullName evidence="9">RanBP2-type domain-containing protein</fullName>
    </recommendedName>
</protein>
<dbReference type="InterPro" id="IPR036443">
    <property type="entry name" value="Znf_RanBP2_sf"/>
</dbReference>
<comment type="subcellular location">
    <subcellularLocation>
        <location evidence="1">Nucleus</location>
    </subcellularLocation>
</comment>
<dbReference type="InterPro" id="IPR001876">
    <property type="entry name" value="Znf_RanBP2"/>
</dbReference>
<feature type="region of interest" description="Disordered" evidence="8">
    <location>
        <begin position="1"/>
        <end position="27"/>
    </location>
</feature>
<keyword evidence="2" id="KW-0479">Metal-binding</keyword>
<gene>
    <name evidence="10" type="ORF">PCOR1329_LOCUS17451</name>
</gene>
<sequence>SHIGSRVASGGATARPGLPAAAAPRMNDVRPGDWSCTTCGAEKVYATRTHCNKCGAPKPGLPELQLAPPPPAPSFGGKGEVRPGDWTCTACGAGPVFATRDSCFKCGSPRPVGAGAGGVGQAAVPSRGYSPYGAPPAPRGGKGFGKGPAVGGIKDVLRALNGGIEWRNDENTVVLQGLPADTVDLDLYAMCTRFGPIAPGGVHAKTDKARG</sequence>
<evidence type="ECO:0000256" key="7">
    <source>
        <dbReference type="PROSITE-ProRule" id="PRU00322"/>
    </source>
</evidence>
<dbReference type="PANTHER" id="PTHR23238">
    <property type="entry name" value="RNA BINDING PROTEIN"/>
    <property type="match status" value="1"/>
</dbReference>
<evidence type="ECO:0000313" key="11">
    <source>
        <dbReference type="Proteomes" id="UP001189429"/>
    </source>
</evidence>
<evidence type="ECO:0000256" key="2">
    <source>
        <dbReference type="ARBA" id="ARBA00022723"/>
    </source>
</evidence>
<dbReference type="SUPFAM" id="SSF90209">
    <property type="entry name" value="Ran binding protein zinc finger-like"/>
    <property type="match status" value="2"/>
</dbReference>
<keyword evidence="11" id="KW-1185">Reference proteome</keyword>
<reference evidence="10" key="1">
    <citation type="submission" date="2023-10" db="EMBL/GenBank/DDBJ databases">
        <authorList>
            <person name="Chen Y."/>
            <person name="Shah S."/>
            <person name="Dougan E. K."/>
            <person name="Thang M."/>
            <person name="Chan C."/>
        </authorList>
    </citation>
    <scope>NUCLEOTIDE SEQUENCE [LARGE SCALE GENOMIC DNA]</scope>
</reference>
<organism evidence="10 11">
    <name type="scientific">Prorocentrum cordatum</name>
    <dbReference type="NCBI Taxonomy" id="2364126"/>
    <lineage>
        <taxon>Eukaryota</taxon>
        <taxon>Sar</taxon>
        <taxon>Alveolata</taxon>
        <taxon>Dinophyceae</taxon>
        <taxon>Prorocentrales</taxon>
        <taxon>Prorocentraceae</taxon>
        <taxon>Prorocentrum</taxon>
    </lineage>
</organism>
<accession>A0ABN9RAY1</accession>
<keyword evidence="3 7" id="KW-0863">Zinc-finger</keyword>
<dbReference type="InterPro" id="IPR034870">
    <property type="entry name" value="TET_fam"/>
</dbReference>
<dbReference type="Gene3D" id="4.10.1060.10">
    <property type="entry name" value="Zinc finger, RanBP2-type"/>
    <property type="match status" value="2"/>
</dbReference>
<evidence type="ECO:0000259" key="9">
    <source>
        <dbReference type="PROSITE" id="PS50199"/>
    </source>
</evidence>
<keyword evidence="5" id="KW-0694">RNA-binding</keyword>
<dbReference type="SMART" id="SM00547">
    <property type="entry name" value="ZnF_RBZ"/>
    <property type="match status" value="2"/>
</dbReference>
<evidence type="ECO:0000256" key="1">
    <source>
        <dbReference type="ARBA" id="ARBA00004123"/>
    </source>
</evidence>
<name>A0ABN9RAY1_9DINO</name>
<feature type="domain" description="RanBP2-type" evidence="9">
    <location>
        <begin position="30"/>
        <end position="60"/>
    </location>
</feature>
<dbReference type="Pfam" id="PF00641">
    <property type="entry name" value="Zn_ribbon_RanBP"/>
    <property type="match status" value="1"/>
</dbReference>
<evidence type="ECO:0000313" key="10">
    <source>
        <dbReference type="EMBL" id="CAK0813578.1"/>
    </source>
</evidence>
<feature type="non-terminal residue" evidence="10">
    <location>
        <position position="211"/>
    </location>
</feature>
<dbReference type="EMBL" id="CAUYUJ010005421">
    <property type="protein sequence ID" value="CAK0813578.1"/>
    <property type="molecule type" value="Genomic_DNA"/>
</dbReference>
<proteinExistence type="predicted"/>
<evidence type="ECO:0000256" key="3">
    <source>
        <dbReference type="ARBA" id="ARBA00022771"/>
    </source>
</evidence>
<keyword evidence="6" id="KW-0539">Nucleus</keyword>
<evidence type="ECO:0000256" key="8">
    <source>
        <dbReference type="SAM" id="MobiDB-lite"/>
    </source>
</evidence>
<comment type="caution">
    <text evidence="10">The sequence shown here is derived from an EMBL/GenBank/DDBJ whole genome shotgun (WGS) entry which is preliminary data.</text>
</comment>
<dbReference type="Proteomes" id="UP001189429">
    <property type="component" value="Unassembled WGS sequence"/>
</dbReference>
<feature type="non-terminal residue" evidence="10">
    <location>
        <position position="1"/>
    </location>
</feature>
<dbReference type="PROSITE" id="PS50199">
    <property type="entry name" value="ZF_RANBP2_2"/>
    <property type="match status" value="1"/>
</dbReference>